<protein>
    <submittedName>
        <fullName evidence="4">RNA polymerase sigma-70 factor</fullName>
    </submittedName>
</protein>
<dbReference type="PANTHER" id="PTHR30173:SF36">
    <property type="entry name" value="ECF RNA POLYMERASE SIGMA FACTOR SIGJ"/>
    <property type="match status" value="1"/>
</dbReference>
<dbReference type="SUPFAM" id="SSF88946">
    <property type="entry name" value="Sigma2 domain of RNA polymerase sigma factors"/>
    <property type="match status" value="1"/>
</dbReference>
<dbReference type="PANTHER" id="PTHR30173">
    <property type="entry name" value="SIGMA 19 FACTOR"/>
    <property type="match status" value="1"/>
</dbReference>
<evidence type="ECO:0000313" key="4">
    <source>
        <dbReference type="EMBL" id="MBD1382809.1"/>
    </source>
</evidence>
<dbReference type="AlphaFoldDB" id="A0A926NJE2"/>
<organism evidence="4 5">
    <name type="scientific">Metabacillus arenae</name>
    <dbReference type="NCBI Taxonomy" id="2771434"/>
    <lineage>
        <taxon>Bacteria</taxon>
        <taxon>Bacillati</taxon>
        <taxon>Bacillota</taxon>
        <taxon>Bacilli</taxon>
        <taxon>Bacillales</taxon>
        <taxon>Bacillaceae</taxon>
        <taxon>Metabacillus</taxon>
    </lineage>
</organism>
<dbReference type="InterPro" id="IPR013325">
    <property type="entry name" value="RNA_pol_sigma_r2"/>
</dbReference>
<evidence type="ECO:0000313" key="5">
    <source>
        <dbReference type="Proteomes" id="UP000626844"/>
    </source>
</evidence>
<dbReference type="Gene3D" id="1.10.10.10">
    <property type="entry name" value="Winged helix-like DNA-binding domain superfamily/Winged helix DNA-binding domain"/>
    <property type="match status" value="1"/>
</dbReference>
<dbReference type="InterPro" id="IPR013324">
    <property type="entry name" value="RNA_pol_sigma_r3/r4-like"/>
</dbReference>
<dbReference type="InterPro" id="IPR014303">
    <property type="entry name" value="RNA_pol_sigma-70_ECF"/>
</dbReference>
<dbReference type="InterPro" id="IPR013249">
    <property type="entry name" value="RNA_pol_sigma70_r4_t2"/>
</dbReference>
<dbReference type="EMBL" id="JACXAI010000037">
    <property type="protein sequence ID" value="MBD1382809.1"/>
    <property type="molecule type" value="Genomic_DNA"/>
</dbReference>
<dbReference type="InterPro" id="IPR032710">
    <property type="entry name" value="NTF2-like_dom_sf"/>
</dbReference>
<proteinExistence type="predicted"/>
<evidence type="ECO:0000259" key="3">
    <source>
        <dbReference type="Pfam" id="PF08281"/>
    </source>
</evidence>
<evidence type="ECO:0000259" key="2">
    <source>
        <dbReference type="Pfam" id="PF04542"/>
    </source>
</evidence>
<comment type="subunit">
    <text evidence="1">Interacts transiently with the RNA polymerase catalytic core formed by RpoA, RpoB, RpoC and RpoZ (2 alpha, 1 beta, 1 beta' and 1 omega subunit) to form the RNA polymerase holoenzyme that can initiate transcription.</text>
</comment>
<reference evidence="4" key="1">
    <citation type="submission" date="2020-09" db="EMBL/GenBank/DDBJ databases">
        <title>A novel bacterium of genus Bacillus, isolated from South China Sea.</title>
        <authorList>
            <person name="Huang H."/>
            <person name="Mo K."/>
            <person name="Hu Y."/>
        </authorList>
    </citation>
    <scope>NUCLEOTIDE SEQUENCE</scope>
    <source>
        <strain evidence="4">IB182487</strain>
    </source>
</reference>
<dbReference type="InterPro" id="IPR007627">
    <property type="entry name" value="RNA_pol_sigma70_r2"/>
</dbReference>
<dbReference type="InterPro" id="IPR052704">
    <property type="entry name" value="ECF_Sigma-70_Domain"/>
</dbReference>
<dbReference type="SUPFAM" id="SSF54427">
    <property type="entry name" value="NTF2-like"/>
    <property type="match status" value="1"/>
</dbReference>
<gene>
    <name evidence="4" type="ORF">IC621_21645</name>
</gene>
<dbReference type="InterPro" id="IPR036388">
    <property type="entry name" value="WH-like_DNA-bd_sf"/>
</dbReference>
<dbReference type="GO" id="GO:0006352">
    <property type="term" value="P:DNA-templated transcription initiation"/>
    <property type="evidence" value="ECO:0007669"/>
    <property type="project" value="InterPro"/>
</dbReference>
<dbReference type="Proteomes" id="UP000626844">
    <property type="component" value="Unassembled WGS sequence"/>
</dbReference>
<dbReference type="NCBIfam" id="NF007214">
    <property type="entry name" value="PRK09636.1"/>
    <property type="match status" value="1"/>
</dbReference>
<keyword evidence="5" id="KW-1185">Reference proteome</keyword>
<accession>A0A926NJE2</accession>
<dbReference type="RefSeq" id="WP_191161373.1">
    <property type="nucleotide sequence ID" value="NZ_JACXAI010000037.1"/>
</dbReference>
<comment type="caution">
    <text evidence="4">The sequence shown here is derived from an EMBL/GenBank/DDBJ whole genome shotgun (WGS) entry which is preliminary data.</text>
</comment>
<dbReference type="SUPFAM" id="SSF88659">
    <property type="entry name" value="Sigma3 and sigma4 domains of RNA polymerase sigma factors"/>
    <property type="match status" value="1"/>
</dbReference>
<dbReference type="InterPro" id="IPR014284">
    <property type="entry name" value="RNA_pol_sigma-70_dom"/>
</dbReference>
<evidence type="ECO:0000256" key="1">
    <source>
        <dbReference type="ARBA" id="ARBA00011344"/>
    </source>
</evidence>
<name>A0A926NJE2_9BACI</name>
<dbReference type="GO" id="GO:0003677">
    <property type="term" value="F:DNA binding"/>
    <property type="evidence" value="ECO:0007669"/>
    <property type="project" value="InterPro"/>
</dbReference>
<dbReference type="Pfam" id="PF04542">
    <property type="entry name" value="Sigma70_r2"/>
    <property type="match status" value="1"/>
</dbReference>
<dbReference type="Pfam" id="PF08281">
    <property type="entry name" value="Sigma70_r4_2"/>
    <property type="match status" value="1"/>
</dbReference>
<feature type="domain" description="RNA polymerase sigma factor 70 region 4 type 2" evidence="3">
    <location>
        <begin position="107"/>
        <end position="157"/>
    </location>
</feature>
<dbReference type="NCBIfam" id="TIGR02937">
    <property type="entry name" value="sigma70-ECF"/>
    <property type="match status" value="1"/>
</dbReference>
<dbReference type="NCBIfam" id="TIGR02957">
    <property type="entry name" value="SigX4"/>
    <property type="match status" value="1"/>
</dbReference>
<feature type="domain" description="RNA polymerase sigma-70 region 2" evidence="2">
    <location>
        <begin position="7"/>
        <end position="71"/>
    </location>
</feature>
<sequence length="291" mass="33207">MKEFETLYNAYRPLLFSIAYRMLGSVTDAEDIVHDIFMQMERFDTNQMTDPKAYLTKMTTNRCLNFIKSARMRREIYTGPWLPEPQIKRSDQPLEKVVTDETVSYAFLVLLEQLSPVERTVFVLRETLEYDYSEIAGLIEKSEVNCRKIFSRAKRKLKDEASVRSENTERVDFLAKAFIHASTTGNFEEFISLLSEDVVLVSDGGGKVISALNPIVNKERVSAFLKGISAKGSFIGEIYPVIVNGQIGILQLKENRPSKVICFGLDSLQKDIRRIFMITNPDKLTHITAPL</sequence>
<dbReference type="Gene3D" id="1.10.1740.10">
    <property type="match status" value="1"/>
</dbReference>
<dbReference type="GO" id="GO:0016987">
    <property type="term" value="F:sigma factor activity"/>
    <property type="evidence" value="ECO:0007669"/>
    <property type="project" value="InterPro"/>
</dbReference>